<name>B5KME5_9INSE</name>
<comment type="subcellular location">
    <subcellularLocation>
        <location evidence="2 12">Mitochondrion inner membrane</location>
        <topology evidence="2 12">Multi-pass membrane protein</topology>
    </subcellularLocation>
</comment>
<feature type="transmembrane region" description="Helical" evidence="14">
    <location>
        <begin position="101"/>
        <end position="125"/>
    </location>
</feature>
<evidence type="ECO:0000256" key="6">
    <source>
        <dbReference type="ARBA" id="ARBA00022692"/>
    </source>
</evidence>
<evidence type="ECO:0000256" key="7">
    <source>
        <dbReference type="ARBA" id="ARBA00022792"/>
    </source>
</evidence>
<evidence type="ECO:0000256" key="13">
    <source>
        <dbReference type="RuleBase" id="RU000473"/>
    </source>
</evidence>
<evidence type="ECO:0000256" key="8">
    <source>
        <dbReference type="ARBA" id="ARBA00022989"/>
    </source>
</evidence>
<dbReference type="AlphaFoldDB" id="B5KME5"/>
<accession>B5KME5</accession>
<keyword evidence="5" id="KW-0813">Transport</keyword>
<dbReference type="GO" id="GO:0009060">
    <property type="term" value="P:aerobic respiration"/>
    <property type="evidence" value="ECO:0007669"/>
    <property type="project" value="TreeGrafter"/>
</dbReference>
<protein>
    <recommendedName>
        <fullName evidence="4 13">NADH-ubiquinone oxidoreductase chain 1</fullName>
        <ecNumber evidence="13">7.1.1.2</ecNumber>
    </recommendedName>
</protein>
<evidence type="ECO:0000256" key="5">
    <source>
        <dbReference type="ARBA" id="ARBA00022448"/>
    </source>
</evidence>
<dbReference type="CTD" id="4535"/>
<keyword evidence="6 12" id="KW-0812">Transmembrane</keyword>
<gene>
    <name evidence="15" type="primary">ND1</name>
</gene>
<dbReference type="InterPro" id="IPR018086">
    <property type="entry name" value="NADH_UbQ_OxRdtase_su1_CS"/>
</dbReference>
<proteinExistence type="inferred from homology"/>
<evidence type="ECO:0000256" key="12">
    <source>
        <dbReference type="RuleBase" id="RU000471"/>
    </source>
</evidence>
<evidence type="ECO:0000256" key="14">
    <source>
        <dbReference type="SAM" id="Phobius"/>
    </source>
</evidence>
<organism evidence="15">
    <name type="scientific">Atelura formicaria</name>
    <dbReference type="NCBI Taxonomy" id="459531"/>
    <lineage>
        <taxon>Eukaryota</taxon>
        <taxon>Metazoa</taxon>
        <taxon>Ecdysozoa</taxon>
        <taxon>Arthropoda</taxon>
        <taxon>Hexapoda</taxon>
        <taxon>Insecta</taxon>
        <taxon>Zygentoma</taxon>
        <taxon>Nicoletiidae</taxon>
        <taxon>Atelura</taxon>
    </lineage>
</organism>
<dbReference type="HAMAP" id="MF_01350">
    <property type="entry name" value="NDH1_NuoH"/>
    <property type="match status" value="1"/>
</dbReference>
<dbReference type="RefSeq" id="YP_002213650.1">
    <property type="nucleotide sequence ID" value="NC_011197.1"/>
</dbReference>
<dbReference type="PROSITE" id="PS00668">
    <property type="entry name" value="COMPLEX1_ND1_2"/>
    <property type="match status" value="1"/>
</dbReference>
<dbReference type="Pfam" id="PF00146">
    <property type="entry name" value="NADHdh"/>
    <property type="match status" value="1"/>
</dbReference>
<feature type="transmembrane region" description="Helical" evidence="14">
    <location>
        <begin position="177"/>
        <end position="197"/>
    </location>
</feature>
<keyword evidence="7" id="KW-0999">Mitochondrion inner membrane</keyword>
<evidence type="ECO:0000256" key="4">
    <source>
        <dbReference type="ARBA" id="ARBA00021009"/>
    </source>
</evidence>
<evidence type="ECO:0000256" key="3">
    <source>
        <dbReference type="ARBA" id="ARBA00010535"/>
    </source>
</evidence>
<dbReference type="SMR" id="B5KME5"/>
<evidence type="ECO:0000256" key="10">
    <source>
        <dbReference type="ARBA" id="ARBA00023128"/>
    </source>
</evidence>
<dbReference type="GO" id="GO:0008137">
    <property type="term" value="F:NADH dehydrogenase (ubiquinone) activity"/>
    <property type="evidence" value="ECO:0007669"/>
    <property type="project" value="UniProtKB-EC"/>
</dbReference>
<feature type="transmembrane region" description="Helical" evidence="14">
    <location>
        <begin position="6"/>
        <end position="29"/>
    </location>
</feature>
<keyword evidence="10 13" id="KW-0496">Mitochondrion</keyword>
<feature type="transmembrane region" description="Helical" evidence="14">
    <location>
        <begin position="292"/>
        <end position="315"/>
    </location>
</feature>
<comment type="similarity">
    <text evidence="3 12">Belongs to the complex I subunit 1 family.</text>
</comment>
<evidence type="ECO:0000256" key="11">
    <source>
        <dbReference type="ARBA" id="ARBA00023136"/>
    </source>
</evidence>
<dbReference type="PANTHER" id="PTHR11432">
    <property type="entry name" value="NADH DEHYDROGENASE SUBUNIT 1"/>
    <property type="match status" value="1"/>
</dbReference>
<evidence type="ECO:0000256" key="2">
    <source>
        <dbReference type="ARBA" id="ARBA00004448"/>
    </source>
</evidence>
<keyword evidence="9 13" id="KW-0830">Ubiquinone</keyword>
<dbReference type="InterPro" id="IPR001694">
    <property type="entry name" value="NADH_UbQ_OxRdtase_su1/FPO"/>
</dbReference>
<keyword evidence="11 14" id="KW-0472">Membrane</keyword>
<keyword evidence="8 14" id="KW-1133">Transmembrane helix</keyword>
<feature type="transmembrane region" description="Helical" evidence="14">
    <location>
        <begin position="77"/>
        <end position="95"/>
    </location>
</feature>
<dbReference type="GO" id="GO:0003954">
    <property type="term" value="F:NADH dehydrogenase activity"/>
    <property type="evidence" value="ECO:0007669"/>
    <property type="project" value="TreeGrafter"/>
</dbReference>
<feature type="transmembrane region" description="Helical" evidence="14">
    <location>
        <begin position="226"/>
        <end position="248"/>
    </location>
</feature>
<evidence type="ECO:0000313" key="15">
    <source>
        <dbReference type="EMBL" id="ABS88988.1"/>
    </source>
</evidence>
<dbReference type="GO" id="GO:0005743">
    <property type="term" value="C:mitochondrial inner membrane"/>
    <property type="evidence" value="ECO:0007669"/>
    <property type="project" value="UniProtKB-SubCell"/>
</dbReference>
<evidence type="ECO:0000256" key="9">
    <source>
        <dbReference type="ARBA" id="ARBA00023075"/>
    </source>
</evidence>
<keyword evidence="12" id="KW-0520">NAD</keyword>
<dbReference type="EMBL" id="EU084035">
    <property type="protein sequence ID" value="ABS88988.1"/>
    <property type="molecule type" value="Genomic_DNA"/>
</dbReference>
<dbReference type="EC" id="7.1.1.2" evidence="13"/>
<feature type="transmembrane region" description="Helical" evidence="14">
    <location>
        <begin position="146"/>
        <end position="165"/>
    </location>
</feature>
<comment type="catalytic activity">
    <reaction evidence="13">
        <text>a ubiquinone + NADH + 5 H(+)(in) = a ubiquinol + NAD(+) + 4 H(+)(out)</text>
        <dbReference type="Rhea" id="RHEA:29091"/>
        <dbReference type="Rhea" id="RHEA-COMP:9565"/>
        <dbReference type="Rhea" id="RHEA-COMP:9566"/>
        <dbReference type="ChEBI" id="CHEBI:15378"/>
        <dbReference type="ChEBI" id="CHEBI:16389"/>
        <dbReference type="ChEBI" id="CHEBI:17976"/>
        <dbReference type="ChEBI" id="CHEBI:57540"/>
        <dbReference type="ChEBI" id="CHEBI:57945"/>
        <dbReference type="EC" id="7.1.1.2"/>
    </reaction>
</comment>
<feature type="transmembrane region" description="Helical" evidence="14">
    <location>
        <begin position="254"/>
        <end position="272"/>
    </location>
</feature>
<dbReference type="GeneID" id="6870673"/>
<reference evidence="15" key="1">
    <citation type="journal article" date="2009" name="Gene">
        <title>The complete mitochondrial genome of Atelura formicaria (Hexapoda: Zygentoma) and the phylogenetic relationships of basal insects.</title>
        <authorList>
            <person name="Comandi S."/>
            <person name="Carapelli A."/>
            <person name="Podsiadlowski L."/>
            <person name="Nardi F."/>
            <person name="Frati F."/>
        </authorList>
    </citation>
    <scope>NUCLEOTIDE SEQUENCE</scope>
</reference>
<geneLocation type="mitochondrion" evidence="15"/>
<sequence length="316" mass="36062">MGVELLLMVVGKLLLIICVLVGVAFFTLLKRKVLGYIQIRKGPNKVGFMGFVQPFADAIKLFSSEQTYPTMSNYYPYYMKPVFSLFLGLVVWVIFPYHTLLVSFLLGILFFFCCTSMGVYTVMGAGWSSNSSYAMLGAFRAVAQTISYEVSLALILLSLVFLVGSYNLLDFYCYQKYVWFIFVCFPLGLSWFASCLAETNCTPFDFAEGESELVSGFNVEYSAGGFALIFMAEYASILFMSMLFVVLFMGADTLGWSFFIKLGFVSFIYLWVRGTLPRFRYDKLMYLAWKFFLPLSINYLFFFGGLKLLMVYVIMF</sequence>
<comment type="function">
    <text evidence="1">Core subunit of the mitochondrial membrane respiratory chain NADH dehydrogenase (Complex I) that is believed to belong to the minimal assembly required for catalysis. Complex I functions in the transfer of electrons from NADH to the respiratory chain. The immediate electron acceptor for the enzyme is believed to be ubiquinone.</text>
</comment>
<evidence type="ECO:0000256" key="1">
    <source>
        <dbReference type="ARBA" id="ARBA00003257"/>
    </source>
</evidence>
<dbReference type="PANTHER" id="PTHR11432:SF3">
    <property type="entry name" value="NADH-UBIQUINONE OXIDOREDUCTASE CHAIN 1"/>
    <property type="match status" value="1"/>
</dbReference>